<evidence type="ECO:0000256" key="1">
    <source>
        <dbReference type="ARBA" id="ARBA00004141"/>
    </source>
</evidence>
<evidence type="ECO:0000256" key="3">
    <source>
        <dbReference type="ARBA" id="ARBA00022989"/>
    </source>
</evidence>
<evidence type="ECO:0000256" key="5">
    <source>
        <dbReference type="SAM" id="Phobius"/>
    </source>
</evidence>
<evidence type="ECO:0000313" key="7">
    <source>
        <dbReference type="EMBL" id="QGM47285.1"/>
    </source>
</evidence>
<feature type="transmembrane region" description="Helical" evidence="5">
    <location>
        <begin position="175"/>
        <end position="196"/>
    </location>
</feature>
<accession>A0A6B8KK09</accession>
<dbReference type="Pfam" id="PF07690">
    <property type="entry name" value="MFS_1"/>
    <property type="match status" value="1"/>
</dbReference>
<feature type="domain" description="Major facilitator superfamily (MFS) profile" evidence="6">
    <location>
        <begin position="49"/>
        <end position="541"/>
    </location>
</feature>
<feature type="transmembrane region" description="Helical" evidence="5">
    <location>
        <begin position="145"/>
        <end position="163"/>
    </location>
</feature>
<dbReference type="GO" id="GO:0022857">
    <property type="term" value="F:transmembrane transporter activity"/>
    <property type="evidence" value="ECO:0007669"/>
    <property type="project" value="InterPro"/>
</dbReference>
<keyword evidence="8" id="KW-1185">Reference proteome</keyword>
<evidence type="ECO:0000313" key="8">
    <source>
        <dbReference type="Proteomes" id="UP000309061"/>
    </source>
</evidence>
<dbReference type="InterPro" id="IPR011701">
    <property type="entry name" value="MFS"/>
</dbReference>
<feature type="transmembrane region" description="Helical" evidence="5">
    <location>
        <begin position="400"/>
        <end position="424"/>
    </location>
</feature>
<organism evidence="7 8">
    <name type="scientific">Methylocystis heyeri</name>
    <dbReference type="NCBI Taxonomy" id="391905"/>
    <lineage>
        <taxon>Bacteria</taxon>
        <taxon>Pseudomonadati</taxon>
        <taxon>Pseudomonadota</taxon>
        <taxon>Alphaproteobacteria</taxon>
        <taxon>Hyphomicrobiales</taxon>
        <taxon>Methylocystaceae</taxon>
        <taxon>Methylocystis</taxon>
    </lineage>
</organism>
<dbReference type="EMBL" id="CP046052">
    <property type="protein sequence ID" value="QGM47285.1"/>
    <property type="molecule type" value="Genomic_DNA"/>
</dbReference>
<sequence>MQNSKILRESINATPSDKAATARLSAADRPKAIQAVDNRPLQGWRFWLFNAVLALGNIVVLSNVPGYTSVAPYVAGSLGGVTPSFGSWATTDHMVGLALGLPFARWFSARFGDYRAYAVAFVLYAFASLLCASSETLWLFLPARIALGFVGGVILPIGQALALGEVPERFRTLMVGFWGVMSMTPFTIGVAIATWYAEFASWRMLFISNIVVSLLVAAVVASLLYGRGFARKISRFDITGSILLVAIVYGTQTIFNMGNDFDWLASPILQFALIVVAIALPSFVIWELSERRPVLDLRLFAHRNYAIATTCSVFGFLVIQGLLSLEIGQLQLLNGYSSSLAGLVYLGMIILAAPFVSIMHELNRKIDVRLVSFFCFVGLAVTLTWFGLFDKLASFDQVFWPFLFYGFFIACFFAPLAALAMQGLSGSQLIRAAEELAFLRTVAGSFGISLMAVIQFRRQPFHQLELADHLGGRRFASLDLLGQLTGKLQDAGVSAAAMNKQLGKLMKEQSALLGLNDVFLFGAVVFVALAALIWFARPTPIAPFRRKEELRRLKAEELMEQP</sequence>
<feature type="transmembrane region" description="Helical" evidence="5">
    <location>
        <begin position="46"/>
        <end position="65"/>
    </location>
</feature>
<dbReference type="AlphaFoldDB" id="A0A6B8KK09"/>
<dbReference type="Proteomes" id="UP000309061">
    <property type="component" value="Chromosome"/>
</dbReference>
<evidence type="ECO:0000256" key="4">
    <source>
        <dbReference type="ARBA" id="ARBA00023136"/>
    </source>
</evidence>
<evidence type="ECO:0000259" key="6">
    <source>
        <dbReference type="PROSITE" id="PS50850"/>
    </source>
</evidence>
<dbReference type="PANTHER" id="PTHR23501:SF174">
    <property type="entry name" value="MULTIDRUG EXPORT PROTEIN EMRB-RELATED"/>
    <property type="match status" value="1"/>
</dbReference>
<keyword evidence="3 5" id="KW-1133">Transmembrane helix</keyword>
<protein>
    <submittedName>
        <fullName evidence="7">MFS transporter</fullName>
    </submittedName>
</protein>
<feature type="transmembrane region" description="Helical" evidence="5">
    <location>
        <begin position="85"/>
        <end position="104"/>
    </location>
</feature>
<dbReference type="RefSeq" id="WP_136497464.1">
    <property type="nucleotide sequence ID" value="NZ_CP046052.1"/>
</dbReference>
<dbReference type="InterPro" id="IPR036259">
    <property type="entry name" value="MFS_trans_sf"/>
</dbReference>
<dbReference type="PANTHER" id="PTHR23501">
    <property type="entry name" value="MAJOR FACILITATOR SUPERFAMILY"/>
    <property type="match status" value="1"/>
</dbReference>
<name>A0A6B8KK09_9HYPH</name>
<gene>
    <name evidence="7" type="ORF">H2LOC_017200</name>
</gene>
<feature type="transmembrane region" description="Helical" evidence="5">
    <location>
        <begin position="305"/>
        <end position="323"/>
    </location>
</feature>
<feature type="transmembrane region" description="Helical" evidence="5">
    <location>
        <begin position="116"/>
        <end position="139"/>
    </location>
</feature>
<dbReference type="InterPro" id="IPR020846">
    <property type="entry name" value="MFS_dom"/>
</dbReference>
<dbReference type="SUPFAM" id="SSF103473">
    <property type="entry name" value="MFS general substrate transporter"/>
    <property type="match status" value="1"/>
</dbReference>
<comment type="subcellular location">
    <subcellularLocation>
        <location evidence="1">Membrane</location>
        <topology evidence="1">Multi-pass membrane protein</topology>
    </subcellularLocation>
</comment>
<feature type="transmembrane region" description="Helical" evidence="5">
    <location>
        <begin position="335"/>
        <end position="358"/>
    </location>
</feature>
<dbReference type="KEGG" id="mhey:H2LOC_017200"/>
<feature type="transmembrane region" description="Helical" evidence="5">
    <location>
        <begin position="263"/>
        <end position="285"/>
    </location>
</feature>
<keyword evidence="4 5" id="KW-0472">Membrane</keyword>
<keyword evidence="2 5" id="KW-0812">Transmembrane</keyword>
<feature type="transmembrane region" description="Helical" evidence="5">
    <location>
        <begin position="518"/>
        <end position="536"/>
    </location>
</feature>
<feature type="transmembrane region" description="Helical" evidence="5">
    <location>
        <begin position="370"/>
        <end position="388"/>
    </location>
</feature>
<proteinExistence type="predicted"/>
<feature type="transmembrane region" description="Helical" evidence="5">
    <location>
        <begin position="202"/>
        <end position="226"/>
    </location>
</feature>
<feature type="transmembrane region" description="Helical" evidence="5">
    <location>
        <begin position="238"/>
        <end position="257"/>
    </location>
</feature>
<evidence type="ECO:0000256" key="2">
    <source>
        <dbReference type="ARBA" id="ARBA00022692"/>
    </source>
</evidence>
<dbReference type="GO" id="GO:0005886">
    <property type="term" value="C:plasma membrane"/>
    <property type="evidence" value="ECO:0007669"/>
    <property type="project" value="TreeGrafter"/>
</dbReference>
<dbReference type="OrthoDB" id="9812221at2"/>
<reference evidence="7 8" key="1">
    <citation type="submission" date="2019-11" db="EMBL/GenBank/DDBJ databases">
        <title>The genome sequence of Methylocystis heyeri.</title>
        <authorList>
            <person name="Oshkin I.Y."/>
            <person name="Miroshnikov K."/>
            <person name="Dedysh S.N."/>
        </authorList>
    </citation>
    <scope>NUCLEOTIDE SEQUENCE [LARGE SCALE GENOMIC DNA]</scope>
    <source>
        <strain evidence="7 8">H2</strain>
    </source>
</reference>
<dbReference type="PROSITE" id="PS50850">
    <property type="entry name" value="MFS"/>
    <property type="match status" value="1"/>
</dbReference>
<dbReference type="Gene3D" id="1.20.1250.20">
    <property type="entry name" value="MFS general substrate transporter like domains"/>
    <property type="match status" value="1"/>
</dbReference>